<protein>
    <submittedName>
        <fullName evidence="1">Uncharacterized protein</fullName>
    </submittedName>
</protein>
<dbReference type="AlphaFoldDB" id="A0A8S0Q3L7"/>
<feature type="non-terminal residue" evidence="1">
    <location>
        <position position="1"/>
    </location>
</feature>
<dbReference type="Proteomes" id="UP000594638">
    <property type="component" value="Unassembled WGS sequence"/>
</dbReference>
<comment type="caution">
    <text evidence="1">The sequence shown here is derived from an EMBL/GenBank/DDBJ whole genome shotgun (WGS) entry which is preliminary data.</text>
</comment>
<accession>A0A8S0Q3L7</accession>
<feature type="non-terminal residue" evidence="1">
    <location>
        <position position="67"/>
    </location>
</feature>
<evidence type="ECO:0000313" key="1">
    <source>
        <dbReference type="EMBL" id="CAA2961379.1"/>
    </source>
</evidence>
<gene>
    <name evidence="1" type="ORF">OLEA9_A091446</name>
</gene>
<organism evidence="1 2">
    <name type="scientific">Olea europaea subsp. europaea</name>
    <dbReference type="NCBI Taxonomy" id="158383"/>
    <lineage>
        <taxon>Eukaryota</taxon>
        <taxon>Viridiplantae</taxon>
        <taxon>Streptophyta</taxon>
        <taxon>Embryophyta</taxon>
        <taxon>Tracheophyta</taxon>
        <taxon>Spermatophyta</taxon>
        <taxon>Magnoliopsida</taxon>
        <taxon>eudicotyledons</taxon>
        <taxon>Gunneridae</taxon>
        <taxon>Pentapetalae</taxon>
        <taxon>asterids</taxon>
        <taxon>lamiids</taxon>
        <taxon>Lamiales</taxon>
        <taxon>Oleaceae</taxon>
        <taxon>Oleeae</taxon>
        <taxon>Olea</taxon>
    </lineage>
</organism>
<dbReference type="Gramene" id="OE9A091446T1">
    <property type="protein sequence ID" value="OE9A091446C1"/>
    <property type="gene ID" value="OE9A091446"/>
</dbReference>
<name>A0A8S0Q3L7_OLEEU</name>
<evidence type="ECO:0000313" key="2">
    <source>
        <dbReference type="Proteomes" id="UP000594638"/>
    </source>
</evidence>
<reference evidence="1 2" key="1">
    <citation type="submission" date="2019-12" db="EMBL/GenBank/DDBJ databases">
        <authorList>
            <person name="Alioto T."/>
            <person name="Alioto T."/>
            <person name="Gomez Garrido J."/>
        </authorList>
    </citation>
    <scope>NUCLEOTIDE SEQUENCE [LARGE SCALE GENOMIC DNA]</scope>
</reference>
<dbReference type="EMBL" id="CACTIH010000536">
    <property type="protein sequence ID" value="CAA2961379.1"/>
    <property type="molecule type" value="Genomic_DNA"/>
</dbReference>
<sequence>GAEEHCQKGQKLEVMVLSDKHCSSHQSTAQTPSPHHYHHHYHAPVQALTNGGTGLKAAKGFICGTAA</sequence>
<keyword evidence="2" id="KW-1185">Reference proteome</keyword>
<proteinExistence type="predicted"/>